<dbReference type="InterPro" id="IPR036390">
    <property type="entry name" value="WH_DNA-bd_sf"/>
</dbReference>
<comment type="caution">
    <text evidence="8">The sequence shown here is derived from an EMBL/GenBank/DDBJ whole genome shotgun (WGS) entry which is preliminary data.</text>
</comment>
<dbReference type="GO" id="GO:0003700">
    <property type="term" value="F:DNA-binding transcription factor activity"/>
    <property type="evidence" value="ECO:0007669"/>
    <property type="project" value="InterPro"/>
</dbReference>
<keyword evidence="4" id="KW-0805">Transcription regulation</keyword>
<protein>
    <submittedName>
        <fullName evidence="8">Aminotransferase</fullName>
    </submittedName>
</protein>
<proteinExistence type="inferred from homology"/>
<feature type="domain" description="HTH gntR-type" evidence="7">
    <location>
        <begin position="17"/>
        <end position="85"/>
    </location>
</feature>
<dbReference type="PANTHER" id="PTHR46577">
    <property type="entry name" value="HTH-TYPE TRANSCRIPTIONAL REGULATORY PROTEIN GABR"/>
    <property type="match status" value="1"/>
</dbReference>
<dbReference type="GO" id="GO:0008483">
    <property type="term" value="F:transaminase activity"/>
    <property type="evidence" value="ECO:0007669"/>
    <property type="project" value="UniProtKB-KW"/>
</dbReference>
<dbReference type="InterPro" id="IPR004839">
    <property type="entry name" value="Aminotransferase_I/II_large"/>
</dbReference>
<evidence type="ECO:0000256" key="3">
    <source>
        <dbReference type="ARBA" id="ARBA00022898"/>
    </source>
</evidence>
<accession>A0A0R2BFK8</accession>
<dbReference type="Proteomes" id="UP000051845">
    <property type="component" value="Unassembled WGS sequence"/>
</dbReference>
<reference evidence="8 9" key="1">
    <citation type="journal article" date="2015" name="Genome Announc.">
        <title>Expanding the biotechnology potential of lactobacilli through comparative genomics of 213 strains and associated genera.</title>
        <authorList>
            <person name="Sun Z."/>
            <person name="Harris H.M."/>
            <person name="McCann A."/>
            <person name="Guo C."/>
            <person name="Argimon S."/>
            <person name="Zhang W."/>
            <person name="Yang X."/>
            <person name="Jeffery I.B."/>
            <person name="Cooney J.C."/>
            <person name="Kagawa T.F."/>
            <person name="Liu W."/>
            <person name="Song Y."/>
            <person name="Salvetti E."/>
            <person name="Wrobel A."/>
            <person name="Rasinkangas P."/>
            <person name="Parkhill J."/>
            <person name="Rea M.C."/>
            <person name="O'Sullivan O."/>
            <person name="Ritari J."/>
            <person name="Douillard F.P."/>
            <person name="Paul Ross R."/>
            <person name="Yang R."/>
            <person name="Briner A.E."/>
            <person name="Felis G.E."/>
            <person name="de Vos W.M."/>
            <person name="Barrangou R."/>
            <person name="Klaenhammer T.R."/>
            <person name="Caufield P.W."/>
            <person name="Cui Y."/>
            <person name="Zhang H."/>
            <person name="O'Toole P.W."/>
        </authorList>
    </citation>
    <scope>NUCLEOTIDE SEQUENCE [LARGE SCALE GENOMIC DNA]</scope>
    <source>
        <strain evidence="8 9">DSM 20515</strain>
    </source>
</reference>
<dbReference type="CDD" id="cd07377">
    <property type="entry name" value="WHTH_GntR"/>
    <property type="match status" value="1"/>
</dbReference>
<comment type="similarity">
    <text evidence="1">In the C-terminal section; belongs to the class-I pyridoxal-phosphate-dependent aminotransferase family.</text>
</comment>
<dbReference type="Pfam" id="PF00392">
    <property type="entry name" value="GntR"/>
    <property type="match status" value="1"/>
</dbReference>
<organism evidence="8 9">
    <name type="scientific">Secundilactobacillus collinoides DSM 20515 = JCM 1123</name>
    <dbReference type="NCBI Taxonomy" id="1423733"/>
    <lineage>
        <taxon>Bacteria</taxon>
        <taxon>Bacillati</taxon>
        <taxon>Bacillota</taxon>
        <taxon>Bacilli</taxon>
        <taxon>Lactobacillales</taxon>
        <taxon>Lactobacillaceae</taxon>
        <taxon>Secundilactobacillus</taxon>
    </lineage>
</organism>
<dbReference type="Gene3D" id="3.90.1150.10">
    <property type="entry name" value="Aspartate Aminotransferase, domain 1"/>
    <property type="match status" value="1"/>
</dbReference>
<dbReference type="PROSITE" id="PS50949">
    <property type="entry name" value="HTH_GNTR"/>
    <property type="match status" value="1"/>
</dbReference>
<dbReference type="InterPro" id="IPR000524">
    <property type="entry name" value="Tscrpt_reg_HTH_GntR"/>
</dbReference>
<keyword evidence="5" id="KW-0238">DNA-binding</keyword>
<dbReference type="InterPro" id="IPR015421">
    <property type="entry name" value="PyrdxlP-dep_Trfase_major"/>
</dbReference>
<dbReference type="SUPFAM" id="SSF53383">
    <property type="entry name" value="PLP-dependent transferases"/>
    <property type="match status" value="1"/>
</dbReference>
<keyword evidence="3" id="KW-0663">Pyridoxal phosphate</keyword>
<dbReference type="PRINTS" id="PR00035">
    <property type="entry name" value="HTHGNTR"/>
</dbReference>
<dbReference type="EMBL" id="AYYR01000009">
    <property type="protein sequence ID" value="KRM77525.1"/>
    <property type="molecule type" value="Genomic_DNA"/>
</dbReference>
<dbReference type="PATRIC" id="fig|1423733.4.peg.3006"/>
<evidence type="ECO:0000256" key="5">
    <source>
        <dbReference type="ARBA" id="ARBA00023125"/>
    </source>
</evidence>
<evidence type="ECO:0000256" key="4">
    <source>
        <dbReference type="ARBA" id="ARBA00023015"/>
    </source>
</evidence>
<name>A0A0R2BFK8_SECCO</name>
<gene>
    <name evidence="8" type="ORF">FC82_GL002880</name>
</gene>
<dbReference type="PANTHER" id="PTHR46577:SF2">
    <property type="entry name" value="TRANSCRIPTIONAL REGULATORY PROTEIN"/>
    <property type="match status" value="1"/>
</dbReference>
<evidence type="ECO:0000256" key="1">
    <source>
        <dbReference type="ARBA" id="ARBA00005384"/>
    </source>
</evidence>
<evidence type="ECO:0000256" key="6">
    <source>
        <dbReference type="ARBA" id="ARBA00023163"/>
    </source>
</evidence>
<evidence type="ECO:0000313" key="8">
    <source>
        <dbReference type="EMBL" id="KRM77525.1"/>
    </source>
</evidence>
<dbReference type="InterPro" id="IPR036388">
    <property type="entry name" value="WH-like_DNA-bd_sf"/>
</dbReference>
<dbReference type="AlphaFoldDB" id="A0A0R2BFK8"/>
<dbReference type="InterPro" id="IPR015422">
    <property type="entry name" value="PyrdxlP-dep_Trfase_small"/>
</dbReference>
<dbReference type="GO" id="GO:0030170">
    <property type="term" value="F:pyridoxal phosphate binding"/>
    <property type="evidence" value="ECO:0007669"/>
    <property type="project" value="InterPro"/>
</dbReference>
<dbReference type="RefSeq" id="WP_065101425.1">
    <property type="nucleotide sequence ID" value="NZ_AYYR01000009.1"/>
</dbReference>
<evidence type="ECO:0000313" key="9">
    <source>
        <dbReference type="Proteomes" id="UP000051845"/>
    </source>
</evidence>
<dbReference type="Pfam" id="PF00155">
    <property type="entry name" value="Aminotran_1_2"/>
    <property type="match status" value="1"/>
</dbReference>
<dbReference type="SUPFAM" id="SSF46785">
    <property type="entry name" value="Winged helix' DNA-binding domain"/>
    <property type="match status" value="1"/>
</dbReference>
<dbReference type="CDD" id="cd00609">
    <property type="entry name" value="AAT_like"/>
    <property type="match status" value="1"/>
</dbReference>
<keyword evidence="8" id="KW-0808">Transferase</keyword>
<dbReference type="SMART" id="SM00345">
    <property type="entry name" value="HTH_GNTR"/>
    <property type="match status" value="1"/>
</dbReference>
<dbReference type="Gene3D" id="1.10.10.10">
    <property type="entry name" value="Winged helix-like DNA-binding domain superfamily/Winged helix DNA-binding domain"/>
    <property type="match status" value="1"/>
</dbReference>
<dbReference type="GO" id="GO:0003677">
    <property type="term" value="F:DNA binding"/>
    <property type="evidence" value="ECO:0007669"/>
    <property type="project" value="UniProtKB-KW"/>
</dbReference>
<dbReference type="InterPro" id="IPR051446">
    <property type="entry name" value="HTH_trans_reg/aminotransferase"/>
</dbReference>
<dbReference type="Gene3D" id="3.40.640.10">
    <property type="entry name" value="Type I PLP-dependent aspartate aminotransferase-like (Major domain)"/>
    <property type="match status" value="1"/>
</dbReference>
<dbReference type="STRING" id="33960.TY91_01030"/>
<dbReference type="InterPro" id="IPR015424">
    <property type="entry name" value="PyrdxlP-dep_Trfase"/>
</dbReference>
<keyword evidence="6" id="KW-0804">Transcription</keyword>
<evidence type="ECO:0000259" key="7">
    <source>
        <dbReference type="PROSITE" id="PS50949"/>
    </source>
</evidence>
<evidence type="ECO:0000256" key="2">
    <source>
        <dbReference type="ARBA" id="ARBA00022576"/>
    </source>
</evidence>
<keyword evidence="2 8" id="KW-0032">Aminotransferase</keyword>
<sequence>MGQRIEMTWQPDQQSATPKYQQIISYFLTRIQAGDWPIGDQLPTQRQLAQQFGVNRSTVSQAMTILLADGVLTTAHGGGTRIASNSWSVMMAHDPMNWQDYISSGEFVANQPAIQRINDLEGRGDLIRMSTGELGPDLYPKTFIQRAMRQATGQLTNLNYLPPLGLKELREALVQRLRKWGIDTTPDNVLITSGSLQSLQLIAVSLLEKGATVYTTPASYLKSLRVLQSVNANFAELPVDDNGPQYWHIKPTDRQRLLYTIPTFDNPGGTVMGAQRRADLLSFAKSHQLPIIEDTAYQDIWLDEQPPKPLKANDIAGNVLYLGSISKSLAPGMRLGWLVGSAAIIKRLADVKMQTDYGASSLSQQVLTAIFADPGYDDYLTGMRAAIRTRRDNAQRELERQLGDVATWNRPSGGFYIWVTLAPEISVAKLFDAAVTAGVLLNPGVVYDSQATQQIRLSYGYETPERFTEGLTIIASLIHQQLR</sequence>